<keyword evidence="2" id="KW-1185">Reference proteome</keyword>
<dbReference type="Proteomes" id="UP001062846">
    <property type="component" value="Chromosome 11"/>
</dbReference>
<organism evidence="1 2">
    <name type="scientific">Rhododendron molle</name>
    <name type="common">Chinese azalea</name>
    <name type="synonym">Azalea mollis</name>
    <dbReference type="NCBI Taxonomy" id="49168"/>
    <lineage>
        <taxon>Eukaryota</taxon>
        <taxon>Viridiplantae</taxon>
        <taxon>Streptophyta</taxon>
        <taxon>Embryophyta</taxon>
        <taxon>Tracheophyta</taxon>
        <taxon>Spermatophyta</taxon>
        <taxon>Magnoliopsida</taxon>
        <taxon>eudicotyledons</taxon>
        <taxon>Gunneridae</taxon>
        <taxon>Pentapetalae</taxon>
        <taxon>asterids</taxon>
        <taxon>Ericales</taxon>
        <taxon>Ericaceae</taxon>
        <taxon>Ericoideae</taxon>
        <taxon>Rhodoreae</taxon>
        <taxon>Rhododendron</taxon>
    </lineage>
</organism>
<name>A0ACC0LQA8_RHOML</name>
<comment type="caution">
    <text evidence="1">The sequence shown here is derived from an EMBL/GenBank/DDBJ whole genome shotgun (WGS) entry which is preliminary data.</text>
</comment>
<accession>A0ACC0LQA8</accession>
<gene>
    <name evidence="1" type="ORF">RHMOL_Rhmol11G0066100</name>
</gene>
<sequence length="210" mass="21553">MVLQSRFPLRRGTSCSLRIPGHLDALEVDRSAADVLRGVGSPEGRVVATLLGAQRKCPKASPSQKRTASRGEGITEDVAVVTGGAGKSDGGIRVEFGSAVAVVGDIAATGGVGNDTGASNRGTTSEGPHPHTPTVEDLLKAVDEGGSSGQEAAADSKAAIVGRFAAKPILRTSTVEPRGKDNEISASERIHFAAGDFFESTNPGTFWMLS</sequence>
<evidence type="ECO:0000313" key="2">
    <source>
        <dbReference type="Proteomes" id="UP001062846"/>
    </source>
</evidence>
<dbReference type="EMBL" id="CM046398">
    <property type="protein sequence ID" value="KAI8530524.1"/>
    <property type="molecule type" value="Genomic_DNA"/>
</dbReference>
<reference evidence="1" key="1">
    <citation type="submission" date="2022-02" db="EMBL/GenBank/DDBJ databases">
        <title>Plant Genome Project.</title>
        <authorList>
            <person name="Zhang R.-G."/>
        </authorList>
    </citation>
    <scope>NUCLEOTIDE SEQUENCE</scope>
    <source>
        <strain evidence="1">AT1</strain>
    </source>
</reference>
<protein>
    <submittedName>
        <fullName evidence="1">Uncharacterized protein</fullName>
    </submittedName>
</protein>
<evidence type="ECO:0000313" key="1">
    <source>
        <dbReference type="EMBL" id="KAI8530524.1"/>
    </source>
</evidence>
<proteinExistence type="predicted"/>